<evidence type="ECO:0000313" key="2">
    <source>
        <dbReference type="Proteomes" id="UP001175211"/>
    </source>
</evidence>
<keyword evidence="2" id="KW-1185">Reference proteome</keyword>
<gene>
    <name evidence="1" type="ORF">EV420DRAFT_1187425</name>
</gene>
<comment type="caution">
    <text evidence="1">The sequence shown here is derived from an EMBL/GenBank/DDBJ whole genome shotgun (WGS) entry which is preliminary data.</text>
</comment>
<proteinExistence type="predicted"/>
<dbReference type="GeneID" id="85349814"/>
<organism evidence="1 2">
    <name type="scientific">Armillaria tabescens</name>
    <name type="common">Ringless honey mushroom</name>
    <name type="synonym">Agaricus tabescens</name>
    <dbReference type="NCBI Taxonomy" id="1929756"/>
    <lineage>
        <taxon>Eukaryota</taxon>
        <taxon>Fungi</taxon>
        <taxon>Dikarya</taxon>
        <taxon>Basidiomycota</taxon>
        <taxon>Agaricomycotina</taxon>
        <taxon>Agaricomycetes</taxon>
        <taxon>Agaricomycetidae</taxon>
        <taxon>Agaricales</taxon>
        <taxon>Marasmiineae</taxon>
        <taxon>Physalacriaceae</taxon>
        <taxon>Desarmillaria</taxon>
    </lineage>
</organism>
<protein>
    <submittedName>
        <fullName evidence="1">Uncharacterized protein</fullName>
    </submittedName>
</protein>
<dbReference type="EMBL" id="JAUEPS010000009">
    <property type="protein sequence ID" value="KAK0462433.1"/>
    <property type="molecule type" value="Genomic_DNA"/>
</dbReference>
<dbReference type="RefSeq" id="XP_060334045.1">
    <property type="nucleotide sequence ID" value="XM_060466266.1"/>
</dbReference>
<dbReference type="AlphaFoldDB" id="A0AA39TPZ7"/>
<name>A0AA39TPZ7_ARMTA</name>
<dbReference type="Proteomes" id="UP001175211">
    <property type="component" value="Unassembled WGS sequence"/>
</dbReference>
<reference evidence="1" key="1">
    <citation type="submission" date="2023-06" db="EMBL/GenBank/DDBJ databases">
        <authorList>
            <consortium name="Lawrence Berkeley National Laboratory"/>
            <person name="Ahrendt S."/>
            <person name="Sahu N."/>
            <person name="Indic B."/>
            <person name="Wong-Bajracharya J."/>
            <person name="Merenyi Z."/>
            <person name="Ke H.-M."/>
            <person name="Monk M."/>
            <person name="Kocsube S."/>
            <person name="Drula E."/>
            <person name="Lipzen A."/>
            <person name="Balint B."/>
            <person name="Henrissat B."/>
            <person name="Andreopoulos B."/>
            <person name="Martin F.M."/>
            <person name="Harder C.B."/>
            <person name="Rigling D."/>
            <person name="Ford K.L."/>
            <person name="Foster G.D."/>
            <person name="Pangilinan J."/>
            <person name="Papanicolaou A."/>
            <person name="Barry K."/>
            <person name="LaButti K."/>
            <person name="Viragh M."/>
            <person name="Koriabine M."/>
            <person name="Yan M."/>
            <person name="Riley R."/>
            <person name="Champramary S."/>
            <person name="Plett K.L."/>
            <person name="Tsai I.J."/>
            <person name="Slot J."/>
            <person name="Sipos G."/>
            <person name="Plett J."/>
            <person name="Nagy L.G."/>
            <person name="Grigoriev I.V."/>
        </authorList>
    </citation>
    <scope>NUCLEOTIDE SEQUENCE</scope>
    <source>
        <strain evidence="1">CCBAS 213</strain>
    </source>
</reference>
<sequence>MKGYSHFREIIGPWITCDTLYFRTASGMPDDHISFREPIPGMELRLERLLRFHFRFTIRNSFGPFNIDLSELSVAIISSGLFDTEHLHPTDFFMGVITRSLKLPPRCWARFTMSSKMKDIFKPLEPDTDDHARMMFALHLSSAILSTVGGSRKGLMQDFDSPLVLDFKHALPYFLDEIYGRVLRMFSNFVKDPSLHEPSLPQSLRVVVAAMEFLLHRLSVSESDMSFHESLSTAARWIRYQKFSSQEAKAVMTVLGDIFVPYVIPQRDDDIALQWHILCDDAILAYESLATTFPSACSLHDLQLMAHYMTINWDYAWNHSYRSDTACKVLATLLSGHIPAAFRVFLDNQCLEFLGNHAFHIASVSMVSEYVAGIFSMKHGSDGVVDAATLQLHMDYLHNPRNLFTVCSILATRGIKDTDEISIRRDITMLVQLRQRDAAWDECRRKLHDLAQSDAGGDFFGKQCIDFRPLQAEEVQVEKDNIGYAIQVLDDLFSGRVRTMVTSNSSSAQHRTGRIDRFLVSRLGRKSEAKSEQAQQV</sequence>
<accession>A0AA39TPZ7</accession>
<evidence type="ECO:0000313" key="1">
    <source>
        <dbReference type="EMBL" id="KAK0462433.1"/>
    </source>
</evidence>